<name>A0ABP5UVB6_9ACTN</name>
<dbReference type="EMBL" id="BAAATJ010000003">
    <property type="protein sequence ID" value="GAA2388580.1"/>
    <property type="molecule type" value="Genomic_DNA"/>
</dbReference>
<protein>
    <submittedName>
        <fullName evidence="2">Uncharacterized protein</fullName>
    </submittedName>
</protein>
<keyword evidence="1" id="KW-0472">Membrane</keyword>
<proteinExistence type="predicted"/>
<comment type="caution">
    <text evidence="2">The sequence shown here is derived from an EMBL/GenBank/DDBJ whole genome shotgun (WGS) entry which is preliminary data.</text>
</comment>
<dbReference type="RefSeq" id="WP_344629603.1">
    <property type="nucleotide sequence ID" value="NZ_BAAATJ010000003.1"/>
</dbReference>
<evidence type="ECO:0000313" key="3">
    <source>
        <dbReference type="Proteomes" id="UP001500058"/>
    </source>
</evidence>
<feature type="transmembrane region" description="Helical" evidence="1">
    <location>
        <begin position="719"/>
        <end position="739"/>
    </location>
</feature>
<organism evidence="2 3">
    <name type="scientific">Streptomyces glaucosporus</name>
    <dbReference type="NCBI Taxonomy" id="284044"/>
    <lineage>
        <taxon>Bacteria</taxon>
        <taxon>Bacillati</taxon>
        <taxon>Actinomycetota</taxon>
        <taxon>Actinomycetes</taxon>
        <taxon>Kitasatosporales</taxon>
        <taxon>Streptomycetaceae</taxon>
        <taxon>Streptomyces</taxon>
    </lineage>
</organism>
<reference evidence="3" key="1">
    <citation type="journal article" date="2019" name="Int. J. Syst. Evol. Microbiol.">
        <title>The Global Catalogue of Microorganisms (GCM) 10K type strain sequencing project: providing services to taxonomists for standard genome sequencing and annotation.</title>
        <authorList>
            <consortium name="The Broad Institute Genomics Platform"/>
            <consortium name="The Broad Institute Genome Sequencing Center for Infectious Disease"/>
            <person name="Wu L."/>
            <person name="Ma J."/>
        </authorList>
    </citation>
    <scope>NUCLEOTIDE SEQUENCE [LARGE SCALE GENOMIC DNA]</scope>
    <source>
        <strain evidence="3">JCM 6921</strain>
    </source>
</reference>
<gene>
    <name evidence="2" type="ORF">GCM10010420_09970</name>
</gene>
<evidence type="ECO:0000313" key="2">
    <source>
        <dbReference type="EMBL" id="GAA2388580.1"/>
    </source>
</evidence>
<keyword evidence="1" id="KW-0812">Transmembrane</keyword>
<sequence length="751" mass="81136">MFAELTDPLWNGDPEPLRAWLDRRGVDTRSLWRLPRWNTEPIRDGVPSGRRPPDRLAQAAAEVSAQLPKVTDEPGGVPLLLLYLVHEVAEAWETSYHFSLLWDTLRGARGCVRDHWTPRHPADGTAADAALRLMDTLDARITAENAMASGLFTALAEATDSAVAHAREAAALAAELPAEYAGVREYVTRVADRDTAHGTATALAARAAEAFLRDGTPPDSAIEALAAAEDDDRIDRRHRSELRAHRFSLAALSRDAGRDWLRLDRGTVVYLYPFSLRGVSPEEAVECAVREAAGWRLAGAGAVQVHHSLDLDDVWDGADSLGRRYEGASVHLPEVAVRGLDGAELARLRAEIRFSRLGNHCVRFETEAEDLSPAGLHALMFRAAPEHGAGRVVFSGGAGDGGAGAAHWPRLSDLALQLALDTAEGLRAADGFDRVRAVARPGMFHVVVSVDEASVVPGPRADPSSARREVTTPEELAAAAGAQVLTSPVPNFTGAVAEWSRYVTGEALSSDFVNVTGNRVLTTCNTTVLVGFGTADFVMKGDRAMAEFAASLEGLFAGWSDELADHYRKIRELQARVAGDGRSSAGADVLADLSRELDAEKIRLDEFAIQARSTMALIRSPSLLSSPVAAHTLERMLDASGYPKRVDELVHRIEEVAHEQLGVVVDKIAGQRREQESRAEAEAERRRRNRLDTLLAVIAAIGISGLGQIFQSGYEVKDWGAWGIIVVVLTLAVVAGWVFRRVTDERTDGGA</sequence>
<accession>A0ABP5UVB6</accession>
<dbReference type="Proteomes" id="UP001500058">
    <property type="component" value="Unassembled WGS sequence"/>
</dbReference>
<keyword evidence="1" id="KW-1133">Transmembrane helix</keyword>
<keyword evidence="3" id="KW-1185">Reference proteome</keyword>
<evidence type="ECO:0000256" key="1">
    <source>
        <dbReference type="SAM" id="Phobius"/>
    </source>
</evidence>